<organism evidence="4 6">
    <name type="scientific">Pseudoclavibacter chungangensis</name>
    <dbReference type="NCBI Taxonomy" id="587635"/>
    <lineage>
        <taxon>Bacteria</taxon>
        <taxon>Bacillati</taxon>
        <taxon>Actinomycetota</taxon>
        <taxon>Actinomycetes</taxon>
        <taxon>Micrococcales</taxon>
        <taxon>Microbacteriaceae</taxon>
        <taxon>Pseudoclavibacter</taxon>
    </lineage>
</organism>
<evidence type="ECO:0000256" key="2">
    <source>
        <dbReference type="ARBA" id="ARBA00022840"/>
    </source>
</evidence>
<dbReference type="Proteomes" id="UP000467240">
    <property type="component" value="Unassembled WGS sequence"/>
</dbReference>
<dbReference type="InterPro" id="IPR003439">
    <property type="entry name" value="ABC_transporter-like_ATP-bd"/>
</dbReference>
<dbReference type="PROSITE" id="PS00211">
    <property type="entry name" value="ABC_TRANSPORTER_1"/>
    <property type="match status" value="1"/>
</dbReference>
<dbReference type="SMART" id="SM00382">
    <property type="entry name" value="AAA"/>
    <property type="match status" value="1"/>
</dbReference>
<evidence type="ECO:0000256" key="1">
    <source>
        <dbReference type="ARBA" id="ARBA00022741"/>
    </source>
</evidence>
<reference evidence="4 6" key="1">
    <citation type="submission" date="2019-09" db="EMBL/GenBank/DDBJ databases">
        <title>Phylogeny of genus Pseudoclavibacter and closely related genus.</title>
        <authorList>
            <person name="Li Y."/>
        </authorList>
    </citation>
    <scope>NUCLEOTIDE SEQUENCE [LARGE SCALE GENOMIC DNA]</scope>
    <source>
        <strain evidence="4 6">DSM 23821</strain>
    </source>
</reference>
<evidence type="ECO:0000313" key="6">
    <source>
        <dbReference type="Proteomes" id="UP000467240"/>
    </source>
</evidence>
<proteinExistence type="predicted"/>
<dbReference type="Pfam" id="PF00005">
    <property type="entry name" value="ABC_tran"/>
    <property type="match status" value="1"/>
</dbReference>
<keyword evidence="6" id="KW-1185">Reference proteome</keyword>
<dbReference type="PROSITE" id="PS50893">
    <property type="entry name" value="ABC_TRANSPORTER_2"/>
    <property type="match status" value="1"/>
</dbReference>
<name>A0A7J5BN51_9MICO</name>
<comment type="caution">
    <text evidence="4">The sequence shown here is derived from an EMBL/GenBank/DDBJ whole genome shotgun (WGS) entry which is preliminary data.</text>
</comment>
<dbReference type="AlphaFoldDB" id="A0A7J5BN51"/>
<accession>A0A7J5BN51</accession>
<keyword evidence="1" id="KW-0547">Nucleotide-binding</keyword>
<keyword evidence="2 4" id="KW-0067">ATP-binding</keyword>
<dbReference type="GO" id="GO:0005524">
    <property type="term" value="F:ATP binding"/>
    <property type="evidence" value="ECO:0007669"/>
    <property type="project" value="UniProtKB-KW"/>
</dbReference>
<feature type="domain" description="ABC transporter" evidence="3">
    <location>
        <begin position="15"/>
        <end position="237"/>
    </location>
</feature>
<dbReference type="EMBL" id="WBJZ01000009">
    <property type="protein sequence ID" value="KAB1657224.1"/>
    <property type="molecule type" value="Genomic_DNA"/>
</dbReference>
<dbReference type="SUPFAM" id="SSF52540">
    <property type="entry name" value="P-loop containing nucleoside triphosphate hydrolases"/>
    <property type="match status" value="1"/>
</dbReference>
<protein>
    <submittedName>
        <fullName evidence="4">ABC transporter ATP-binding protein</fullName>
    </submittedName>
</protein>
<dbReference type="InterPro" id="IPR027417">
    <property type="entry name" value="P-loop_NTPase"/>
</dbReference>
<sequence length="237" mass="24897">MDPDEGRTVARGVVASCVGVVVDADGVTILEPTSLTVAPGEVVALTGPNGAGKTTLLRVLAGTLSPTRGLVAVHGRTPAERDPGFRSRVASLVGRPALSHDLTLREQLAILGLTWGVAPRETDSFAEDALARFGIGRLARRFPHELSSGQAQLLALAMTFARPASLLLLDEPEQRLDDARSELLGDRIAERASDGCAIVLACHRRSVVERVAARELRLGGDARVVPRPEGEPGAADA</sequence>
<dbReference type="RefSeq" id="WP_158040394.1">
    <property type="nucleotide sequence ID" value="NZ_JACCFV010000001.1"/>
</dbReference>
<evidence type="ECO:0000313" key="5">
    <source>
        <dbReference type="EMBL" id="KAB1657224.1"/>
    </source>
</evidence>
<dbReference type="Gene3D" id="3.40.50.300">
    <property type="entry name" value="P-loop containing nucleotide triphosphate hydrolases"/>
    <property type="match status" value="1"/>
</dbReference>
<dbReference type="GO" id="GO:0016887">
    <property type="term" value="F:ATP hydrolysis activity"/>
    <property type="evidence" value="ECO:0007669"/>
    <property type="project" value="InterPro"/>
</dbReference>
<dbReference type="PANTHER" id="PTHR43158:SF2">
    <property type="entry name" value="SKFA PEPTIDE EXPORT ATP-BINDING PROTEIN SKFE"/>
    <property type="match status" value="1"/>
</dbReference>
<evidence type="ECO:0000313" key="4">
    <source>
        <dbReference type="EMBL" id="KAB1653412.1"/>
    </source>
</evidence>
<gene>
    <name evidence="5" type="ORF">F8O01_08195</name>
    <name evidence="4" type="ORF">F8O01_15150</name>
</gene>
<dbReference type="PANTHER" id="PTHR43158">
    <property type="entry name" value="SKFA PEPTIDE EXPORT ATP-BINDING PROTEIN SKFE"/>
    <property type="match status" value="1"/>
</dbReference>
<dbReference type="InterPro" id="IPR017871">
    <property type="entry name" value="ABC_transporter-like_CS"/>
</dbReference>
<dbReference type="OrthoDB" id="6198786at2"/>
<dbReference type="EMBL" id="WBJZ01000023">
    <property type="protein sequence ID" value="KAB1653412.1"/>
    <property type="molecule type" value="Genomic_DNA"/>
</dbReference>
<dbReference type="InterPro" id="IPR003593">
    <property type="entry name" value="AAA+_ATPase"/>
</dbReference>
<evidence type="ECO:0000259" key="3">
    <source>
        <dbReference type="PROSITE" id="PS50893"/>
    </source>
</evidence>